<feature type="compositionally biased region" description="Low complexity" evidence="1">
    <location>
        <begin position="76"/>
        <end position="88"/>
    </location>
</feature>
<accession>K0SZ15</accession>
<protein>
    <submittedName>
        <fullName evidence="3">Uncharacterized protein</fullName>
    </submittedName>
</protein>
<gene>
    <name evidence="3" type="ORF">THAOC_06906</name>
    <name evidence="2" type="ORF">THAOC_21636</name>
</gene>
<dbReference type="EMBL" id="AGNL01025756">
    <property type="protein sequence ID" value="EJK58258.1"/>
    <property type="molecule type" value="Genomic_DNA"/>
</dbReference>
<feature type="compositionally biased region" description="Acidic residues" evidence="1">
    <location>
        <begin position="688"/>
        <end position="705"/>
    </location>
</feature>
<dbReference type="EMBL" id="AGNL01006990">
    <property type="protein sequence ID" value="EJK71628.1"/>
    <property type="molecule type" value="Genomic_DNA"/>
</dbReference>
<proteinExistence type="predicted"/>
<feature type="region of interest" description="Disordered" evidence="1">
    <location>
        <begin position="668"/>
        <end position="705"/>
    </location>
</feature>
<feature type="compositionally biased region" description="Polar residues" evidence="1">
    <location>
        <begin position="139"/>
        <end position="156"/>
    </location>
</feature>
<feature type="compositionally biased region" description="Low complexity" evidence="1">
    <location>
        <begin position="669"/>
        <end position="686"/>
    </location>
</feature>
<dbReference type="AlphaFoldDB" id="K0SZ15"/>
<feature type="region of interest" description="Disordered" evidence="1">
    <location>
        <begin position="1"/>
        <end position="88"/>
    </location>
</feature>
<evidence type="ECO:0000313" key="3">
    <source>
        <dbReference type="EMBL" id="EJK71628.1"/>
    </source>
</evidence>
<name>K0SZ15_THAOC</name>
<sequence>MSTSNPDLFEDSPPGRADEGAPAQQGATSAPARQGATTATASAGRETDVDDGASGRRNLGGGQQRTPVLHNRSGNAPAASAAASSTAVSAAASSSATAQERVAGTELSALDAHLAHLENLRARSQQRANPAAIAELQRAASSSPPGGEDQNPSLDSSIYLPPREWFDLMQDPGTALTAQELQKHPPDPTAKGHRKRSSHRLGDYWYPKLYKATSKSYDLFLPKKDQYFPRMRTNKSDTCRRMFAFIMSARFSHDLASLASSAGDGIEQHQFTMAQEERYVEPIWFYSQKSFVEKCLAEFGQNAQSLKKATPDDFIRLVGLLMHEDLREHIPVVVSTKDISGRLNLDSWKAEQRRVYSILSTRFIDREVIVALPAAWLASETKEAIDAQCGEGFYDRLNLNPNNEERMRIPWSSAEMPGMLKTALHSLDGIMKNFKMDTGGGSGNEATVACWQDREPHEIVTYINHIESNIYLTILHMWDKMYGFPLSAKSGQVPPGVGVDDDPTSVDASSVGGSSVGSSRSHRRSGDSASAPLVASMNQRNQQMATFQRDMSSQMSQMVSAVTNSVGGGGQTGSHEMPLIDRQLQLQKAIDVTNQAIDKYESEESELKSKGRRMKRDYDQLRDGNERQKVLKSMRKVKESLALKSLSVTTYRTTLKTQLQALEKVNTELDSQLQSQDPSADSAAAPGAEDEFDFGNSDDDGNESS</sequence>
<evidence type="ECO:0000313" key="2">
    <source>
        <dbReference type="EMBL" id="EJK58258.1"/>
    </source>
</evidence>
<feature type="compositionally biased region" description="Basic and acidic residues" evidence="1">
    <location>
        <begin position="616"/>
        <end position="627"/>
    </location>
</feature>
<organism evidence="3 4">
    <name type="scientific">Thalassiosira oceanica</name>
    <name type="common">Marine diatom</name>
    <dbReference type="NCBI Taxonomy" id="159749"/>
    <lineage>
        <taxon>Eukaryota</taxon>
        <taxon>Sar</taxon>
        <taxon>Stramenopiles</taxon>
        <taxon>Ochrophyta</taxon>
        <taxon>Bacillariophyta</taxon>
        <taxon>Coscinodiscophyceae</taxon>
        <taxon>Thalassiosirophycidae</taxon>
        <taxon>Thalassiosirales</taxon>
        <taxon>Thalassiosiraceae</taxon>
        <taxon>Thalassiosira</taxon>
    </lineage>
</organism>
<feature type="region of interest" description="Disordered" evidence="1">
    <location>
        <begin position="123"/>
        <end position="156"/>
    </location>
</feature>
<feature type="compositionally biased region" description="Low complexity" evidence="1">
    <location>
        <begin position="505"/>
        <end position="519"/>
    </location>
</feature>
<feature type="region of interest" description="Disordered" evidence="1">
    <location>
        <begin position="492"/>
        <end position="534"/>
    </location>
</feature>
<evidence type="ECO:0000313" key="4">
    <source>
        <dbReference type="Proteomes" id="UP000266841"/>
    </source>
</evidence>
<feature type="region of interest" description="Disordered" evidence="1">
    <location>
        <begin position="603"/>
        <end position="627"/>
    </location>
</feature>
<evidence type="ECO:0000256" key="1">
    <source>
        <dbReference type="SAM" id="MobiDB-lite"/>
    </source>
</evidence>
<keyword evidence="4" id="KW-1185">Reference proteome</keyword>
<comment type="caution">
    <text evidence="3">The sequence shown here is derived from an EMBL/GenBank/DDBJ whole genome shotgun (WGS) entry which is preliminary data.</text>
</comment>
<dbReference type="Proteomes" id="UP000266841">
    <property type="component" value="Unassembled WGS sequence"/>
</dbReference>
<reference evidence="3 4" key="1">
    <citation type="journal article" date="2012" name="Genome Biol.">
        <title>Genome and low-iron response of an oceanic diatom adapted to chronic iron limitation.</title>
        <authorList>
            <person name="Lommer M."/>
            <person name="Specht M."/>
            <person name="Roy A.S."/>
            <person name="Kraemer L."/>
            <person name="Andreson R."/>
            <person name="Gutowska M.A."/>
            <person name="Wolf J."/>
            <person name="Bergner S.V."/>
            <person name="Schilhabel M.B."/>
            <person name="Klostermeier U.C."/>
            <person name="Beiko R.G."/>
            <person name="Rosenstiel P."/>
            <person name="Hippler M."/>
            <person name="Laroche J."/>
        </authorList>
    </citation>
    <scope>NUCLEOTIDE SEQUENCE [LARGE SCALE GENOMIC DNA]</scope>
    <source>
        <strain evidence="3 4">CCMP1005</strain>
    </source>
</reference>